<dbReference type="GeneID" id="16072062"/>
<feature type="compositionally biased region" description="Low complexity" evidence="1">
    <location>
        <begin position="72"/>
        <end position="93"/>
    </location>
</feature>
<dbReference type="OrthoDB" id="5689at2759"/>
<sequence>MRVVAATAATFEGRPAVLQRLVDIINEAYMYGEGDIFREGFQRTSPADVEGFAKRQQLLVVVEDTATDDKTAQAATTTAAAEEEGQQQQQQQARPALRVELDSAEHPLDWPSIVTEASLIGCMKLVVHDAKQARHGQGRQAEAGDAAQTSEAARDSAGGEEAVPSAHEMVKRGEVGMFAVRRDLRSKGIGKRLFDAAEARAQELNCDVCELQLLYPRDRPHANKDRLRKWYTRRGYRVVASSDFCAMLPHIAALINGPVCFDIYHKPLPPPPPA</sequence>
<feature type="region of interest" description="Disordered" evidence="1">
    <location>
        <begin position="133"/>
        <end position="164"/>
    </location>
</feature>
<evidence type="ECO:0000256" key="1">
    <source>
        <dbReference type="SAM" id="MobiDB-lite"/>
    </source>
</evidence>
<dbReference type="SUPFAM" id="SSF55729">
    <property type="entry name" value="Acyl-CoA N-acyltransferases (Nat)"/>
    <property type="match status" value="1"/>
</dbReference>
<dbReference type="CDD" id="cd04301">
    <property type="entry name" value="NAT_SF"/>
    <property type="match status" value="1"/>
</dbReference>
<evidence type="ECO:0000313" key="3">
    <source>
        <dbReference type="EMBL" id="EGD76588.1"/>
    </source>
</evidence>
<dbReference type="Pfam" id="PF13508">
    <property type="entry name" value="Acetyltransf_7"/>
    <property type="match status" value="1"/>
</dbReference>
<dbReference type="eggNOG" id="ENOG502SC8S">
    <property type="taxonomic scope" value="Eukaryota"/>
</dbReference>
<dbReference type="GO" id="GO:0016747">
    <property type="term" value="F:acyltransferase activity, transferring groups other than amino-acyl groups"/>
    <property type="evidence" value="ECO:0007669"/>
    <property type="project" value="InterPro"/>
</dbReference>
<dbReference type="Gene3D" id="3.40.630.30">
    <property type="match status" value="1"/>
</dbReference>
<feature type="region of interest" description="Disordered" evidence="1">
    <location>
        <begin position="71"/>
        <end position="97"/>
    </location>
</feature>
<name>F2UHI9_SALR5</name>
<protein>
    <recommendedName>
        <fullName evidence="2">N-acetyltransferase domain-containing protein</fullName>
    </recommendedName>
</protein>
<dbReference type="KEGG" id="sre:PTSG_07705"/>
<reference evidence="3" key="1">
    <citation type="submission" date="2009-08" db="EMBL/GenBank/DDBJ databases">
        <title>Annotation of Salpingoeca rosetta.</title>
        <authorList>
            <consortium name="The Broad Institute Genome Sequencing Platform"/>
            <person name="Russ C."/>
            <person name="Cuomo C."/>
            <person name="Burger G."/>
            <person name="Gray M.W."/>
            <person name="Holland P.W.H."/>
            <person name="King N."/>
            <person name="Lang F.B.F."/>
            <person name="Roger A.J."/>
            <person name="Ruiz-Trillo I."/>
            <person name="Young S.K."/>
            <person name="Zeng Q."/>
            <person name="Gargeya S."/>
            <person name="Alvarado L."/>
            <person name="Berlin A."/>
            <person name="Chapman S.B."/>
            <person name="Chen Z."/>
            <person name="Freedman E."/>
            <person name="Gellesch M."/>
            <person name="Goldberg J."/>
            <person name="Griggs A."/>
            <person name="Gujja S."/>
            <person name="Heilman E."/>
            <person name="Heiman D."/>
            <person name="Howarth C."/>
            <person name="Mehta T."/>
            <person name="Neiman D."/>
            <person name="Pearson M."/>
            <person name="Roberts A."/>
            <person name="Saif S."/>
            <person name="Shea T."/>
            <person name="Shenoy N."/>
            <person name="Sisk P."/>
            <person name="Stolte C."/>
            <person name="Sykes S."/>
            <person name="White J."/>
            <person name="Yandava C."/>
            <person name="Haas B."/>
            <person name="Nusbaum C."/>
            <person name="Birren B."/>
        </authorList>
    </citation>
    <scope>NUCLEOTIDE SEQUENCE [LARGE SCALE GENOMIC DNA]</scope>
    <source>
        <strain evidence="3">ATCC 50818</strain>
    </source>
</reference>
<gene>
    <name evidence="3" type="ORF">PTSG_07705</name>
</gene>
<evidence type="ECO:0000259" key="2">
    <source>
        <dbReference type="PROSITE" id="PS51186"/>
    </source>
</evidence>
<dbReference type="InterPro" id="IPR000182">
    <property type="entry name" value="GNAT_dom"/>
</dbReference>
<accession>F2UHI9</accession>
<evidence type="ECO:0000313" key="4">
    <source>
        <dbReference type="Proteomes" id="UP000007799"/>
    </source>
</evidence>
<feature type="domain" description="N-acetyltransferase" evidence="2">
    <location>
        <begin position="171"/>
        <end position="269"/>
    </location>
</feature>
<dbReference type="Proteomes" id="UP000007799">
    <property type="component" value="Unassembled WGS sequence"/>
</dbReference>
<dbReference type="InterPro" id="IPR016181">
    <property type="entry name" value="Acyl_CoA_acyltransferase"/>
</dbReference>
<organism evidence="4">
    <name type="scientific">Salpingoeca rosetta (strain ATCC 50818 / BSB-021)</name>
    <dbReference type="NCBI Taxonomy" id="946362"/>
    <lineage>
        <taxon>Eukaryota</taxon>
        <taxon>Choanoflagellata</taxon>
        <taxon>Craspedida</taxon>
        <taxon>Salpingoecidae</taxon>
        <taxon>Salpingoeca</taxon>
    </lineage>
</organism>
<dbReference type="RefSeq" id="XP_004991502.1">
    <property type="nucleotide sequence ID" value="XM_004991445.1"/>
</dbReference>
<dbReference type="PROSITE" id="PS51186">
    <property type="entry name" value="GNAT"/>
    <property type="match status" value="1"/>
</dbReference>
<proteinExistence type="predicted"/>
<keyword evidence="4" id="KW-1185">Reference proteome</keyword>
<dbReference type="AlphaFoldDB" id="F2UHI9"/>
<dbReference type="InParanoid" id="F2UHI9"/>
<dbReference type="EMBL" id="GL832974">
    <property type="protein sequence ID" value="EGD76588.1"/>
    <property type="molecule type" value="Genomic_DNA"/>
</dbReference>